<evidence type="ECO:0000313" key="2">
    <source>
        <dbReference type="EMBL" id="KAK3878222.1"/>
    </source>
</evidence>
<feature type="signal peptide" evidence="1">
    <location>
        <begin position="1"/>
        <end position="21"/>
    </location>
</feature>
<proteinExistence type="predicted"/>
<protein>
    <recommendedName>
        <fullName evidence="4">RYamide</fullName>
    </recommendedName>
</protein>
<reference evidence="2" key="1">
    <citation type="submission" date="2023-10" db="EMBL/GenBank/DDBJ databases">
        <title>Genome assemblies of two species of porcelain crab, Petrolisthes cinctipes and Petrolisthes manimaculis (Anomura: Porcellanidae).</title>
        <authorList>
            <person name="Angst P."/>
        </authorList>
    </citation>
    <scope>NUCLEOTIDE SEQUENCE</scope>
    <source>
        <strain evidence="2">PB745_01</strain>
        <tissue evidence="2">Gill</tissue>
    </source>
</reference>
<gene>
    <name evidence="2" type="ORF">Pcinc_017124</name>
</gene>
<accession>A0AAE1FS47</accession>
<dbReference type="EMBL" id="JAWQEG010001572">
    <property type="protein sequence ID" value="KAK3878222.1"/>
    <property type="molecule type" value="Genomic_DNA"/>
</dbReference>
<dbReference type="Proteomes" id="UP001286313">
    <property type="component" value="Unassembled WGS sequence"/>
</dbReference>
<dbReference type="AlphaFoldDB" id="A0AAE1FS47"/>
<keyword evidence="3" id="KW-1185">Reference proteome</keyword>
<keyword evidence="1" id="KW-0732">Signal</keyword>
<evidence type="ECO:0000256" key="1">
    <source>
        <dbReference type="SAM" id="SignalP"/>
    </source>
</evidence>
<evidence type="ECO:0008006" key="4">
    <source>
        <dbReference type="Google" id="ProtNLM"/>
    </source>
</evidence>
<evidence type="ECO:0000313" key="3">
    <source>
        <dbReference type="Proteomes" id="UP001286313"/>
    </source>
</evidence>
<comment type="caution">
    <text evidence="2">The sequence shown here is derived from an EMBL/GenBank/DDBJ whole genome shotgun (WGS) entry which is preliminary data.</text>
</comment>
<name>A0AAE1FS47_PETCI</name>
<feature type="chain" id="PRO_5042057502" description="RYamide" evidence="1">
    <location>
        <begin position="22"/>
        <end position="136"/>
    </location>
</feature>
<organism evidence="2 3">
    <name type="scientific">Petrolisthes cinctipes</name>
    <name type="common">Flat porcelain crab</name>
    <dbReference type="NCBI Taxonomy" id="88211"/>
    <lineage>
        <taxon>Eukaryota</taxon>
        <taxon>Metazoa</taxon>
        <taxon>Ecdysozoa</taxon>
        <taxon>Arthropoda</taxon>
        <taxon>Crustacea</taxon>
        <taxon>Multicrustacea</taxon>
        <taxon>Malacostraca</taxon>
        <taxon>Eumalacostraca</taxon>
        <taxon>Eucarida</taxon>
        <taxon>Decapoda</taxon>
        <taxon>Pleocyemata</taxon>
        <taxon>Anomura</taxon>
        <taxon>Galatheoidea</taxon>
        <taxon>Porcellanidae</taxon>
        <taxon>Petrolisthes</taxon>
    </lineage>
</organism>
<sequence length="136" mass="14781">MSRVLCPTLVLLAALLALAASQGFYPQRYGKRPDARQLTLRSGFYANRYGRSSPLPQGLPEIKVRSSRFVGGSRYGKRSSSPDTNIQATLANSAEAGEDADLPTTLVVGDSVVCLMVEVPDIYRCLRKPTSEETTN</sequence>